<dbReference type="SUPFAM" id="SSF48452">
    <property type="entry name" value="TPR-like"/>
    <property type="match status" value="1"/>
</dbReference>
<dbReference type="InterPro" id="IPR011990">
    <property type="entry name" value="TPR-like_helical_dom_sf"/>
</dbReference>
<organism evidence="5 6">
    <name type="scientific">Symbiodinium necroappetens</name>
    <dbReference type="NCBI Taxonomy" id="1628268"/>
    <lineage>
        <taxon>Eukaryota</taxon>
        <taxon>Sar</taxon>
        <taxon>Alveolata</taxon>
        <taxon>Dinophyceae</taxon>
        <taxon>Suessiales</taxon>
        <taxon>Symbiodiniaceae</taxon>
        <taxon>Symbiodinium</taxon>
    </lineage>
</organism>
<protein>
    <submittedName>
        <fullName evidence="5">PAPP5 protein</fullName>
    </submittedName>
</protein>
<keyword evidence="6" id="KW-1185">Reference proteome</keyword>
<gene>
    <name evidence="5" type="primary">PAPP5</name>
    <name evidence="5" type="ORF">SNEC2469_LOCUS19377</name>
</gene>
<reference evidence="5" key="1">
    <citation type="submission" date="2021-02" db="EMBL/GenBank/DDBJ databases">
        <authorList>
            <person name="Dougan E. K."/>
            <person name="Rhodes N."/>
            <person name="Thang M."/>
            <person name="Chan C."/>
        </authorList>
    </citation>
    <scope>NUCLEOTIDE SEQUENCE</scope>
</reference>
<feature type="repeat" description="TPR" evidence="3">
    <location>
        <begin position="204"/>
        <end position="237"/>
    </location>
</feature>
<dbReference type="Proteomes" id="UP000601435">
    <property type="component" value="Unassembled WGS sequence"/>
</dbReference>
<evidence type="ECO:0000256" key="1">
    <source>
        <dbReference type="ARBA" id="ARBA00022737"/>
    </source>
</evidence>
<dbReference type="OrthoDB" id="1926212at2759"/>
<feature type="compositionally biased region" description="Polar residues" evidence="4">
    <location>
        <begin position="1"/>
        <end position="12"/>
    </location>
</feature>
<dbReference type="PROSITE" id="PS50005">
    <property type="entry name" value="TPR"/>
    <property type="match status" value="1"/>
</dbReference>
<evidence type="ECO:0000256" key="2">
    <source>
        <dbReference type="ARBA" id="ARBA00022803"/>
    </source>
</evidence>
<name>A0A812WJX9_9DINO</name>
<evidence type="ECO:0000256" key="4">
    <source>
        <dbReference type="SAM" id="MobiDB-lite"/>
    </source>
</evidence>
<comment type="caution">
    <text evidence="5">The sequence shown here is derived from an EMBL/GenBank/DDBJ whole genome shotgun (WGS) entry which is preliminary data.</text>
</comment>
<evidence type="ECO:0000313" key="6">
    <source>
        <dbReference type="Proteomes" id="UP000601435"/>
    </source>
</evidence>
<dbReference type="PANTHER" id="PTHR44858:SF1">
    <property type="entry name" value="UDP-N-ACETYLGLUCOSAMINE--PEPTIDE N-ACETYLGLUCOSAMINYLTRANSFERASE SPINDLY-RELATED"/>
    <property type="match status" value="1"/>
</dbReference>
<keyword evidence="1" id="KW-0677">Repeat</keyword>
<dbReference type="EMBL" id="CAJNJA010033153">
    <property type="protein sequence ID" value="CAE7675431.1"/>
    <property type="molecule type" value="Genomic_DNA"/>
</dbReference>
<dbReference type="InterPro" id="IPR019734">
    <property type="entry name" value="TPR_rpt"/>
</dbReference>
<proteinExistence type="predicted"/>
<evidence type="ECO:0000313" key="5">
    <source>
        <dbReference type="EMBL" id="CAE7675431.1"/>
    </source>
</evidence>
<keyword evidence="2 3" id="KW-0802">TPR repeat</keyword>
<evidence type="ECO:0000256" key="3">
    <source>
        <dbReference type="PROSITE-ProRule" id="PRU00339"/>
    </source>
</evidence>
<dbReference type="InterPro" id="IPR050498">
    <property type="entry name" value="Ycf3"/>
</dbReference>
<dbReference type="Gene3D" id="1.25.40.10">
    <property type="entry name" value="Tetratricopeptide repeat domain"/>
    <property type="match status" value="2"/>
</dbReference>
<dbReference type="AlphaFoldDB" id="A0A812WJX9"/>
<sequence>MAFMPSSPTGQRDSVPVSPTGRRVDSVSPGGRKVDPRPYYQWLFDRRRSGELSPLASHFPPQPWPPSPSMVRTASAPADLHMGQPSPTGVGSVLLSPLSDAASFLAKAADLSLKRKDVGHALHCCNQAVSLGPDCGPAWRHRACARLQAGQAEAAVEDASAAVLAEPLNVHSWETRTAAKFGSGDYDGAVEDAAHAISLDAWRPSLWRRRALASVMLQEYGNAKEDLDKALHLDPKHAASWRNRGAVRLAMSDVPGAESDASRAVKLHPTVDSYLQRAKIRTPGRIKKGSP</sequence>
<accession>A0A812WJX9</accession>
<feature type="region of interest" description="Disordered" evidence="4">
    <location>
        <begin position="1"/>
        <end position="37"/>
    </location>
</feature>
<feature type="region of interest" description="Disordered" evidence="4">
    <location>
        <begin position="54"/>
        <end position="85"/>
    </location>
</feature>
<dbReference type="SMART" id="SM00028">
    <property type="entry name" value="TPR"/>
    <property type="match status" value="4"/>
</dbReference>
<dbReference type="PANTHER" id="PTHR44858">
    <property type="entry name" value="TETRATRICOPEPTIDE REPEAT PROTEIN 6"/>
    <property type="match status" value="1"/>
</dbReference>